<organism evidence="4 5">
    <name type="scientific">Plectus sambesii</name>
    <dbReference type="NCBI Taxonomy" id="2011161"/>
    <lineage>
        <taxon>Eukaryota</taxon>
        <taxon>Metazoa</taxon>
        <taxon>Ecdysozoa</taxon>
        <taxon>Nematoda</taxon>
        <taxon>Chromadorea</taxon>
        <taxon>Plectida</taxon>
        <taxon>Plectina</taxon>
        <taxon>Plectoidea</taxon>
        <taxon>Plectidae</taxon>
        <taxon>Plectus</taxon>
    </lineage>
</organism>
<feature type="region of interest" description="Disordered" evidence="2">
    <location>
        <begin position="518"/>
        <end position="544"/>
    </location>
</feature>
<reference evidence="5" key="1">
    <citation type="submission" date="2022-11" db="UniProtKB">
        <authorList>
            <consortium name="WormBaseParasite"/>
        </authorList>
    </citation>
    <scope>IDENTIFICATION</scope>
</reference>
<dbReference type="Pfam" id="PF16501">
    <property type="entry name" value="SCAPER_N"/>
    <property type="match status" value="1"/>
</dbReference>
<feature type="compositionally biased region" description="Polar residues" evidence="2">
    <location>
        <begin position="20"/>
        <end position="36"/>
    </location>
</feature>
<keyword evidence="4" id="KW-1185">Reference proteome</keyword>
<feature type="region of interest" description="Disordered" evidence="2">
    <location>
        <begin position="1"/>
        <end position="49"/>
    </location>
</feature>
<dbReference type="WBParaSite" id="PSAMB.scaffold4922size13138.g25481.t1">
    <property type="protein sequence ID" value="PSAMB.scaffold4922size13138.g25481.t1"/>
    <property type="gene ID" value="PSAMB.scaffold4922size13138.g25481"/>
</dbReference>
<accession>A0A914WQQ1</accession>
<feature type="compositionally biased region" description="Basic and acidic residues" evidence="2">
    <location>
        <begin position="431"/>
        <end position="445"/>
    </location>
</feature>
<feature type="domain" description="S phase cyclin A-associated protein in the endoplasmic reticulum N-terminal" evidence="3">
    <location>
        <begin position="44"/>
        <end position="129"/>
    </location>
</feature>
<dbReference type="PANTHER" id="PTHR31434">
    <property type="entry name" value="S PHASE CYCLIN A-ASSOCIATED PROTEIN IN THE ENDOPLASMIC RETICULUM"/>
    <property type="match status" value="1"/>
</dbReference>
<feature type="region of interest" description="Disordered" evidence="2">
    <location>
        <begin position="177"/>
        <end position="210"/>
    </location>
</feature>
<dbReference type="PANTHER" id="PTHR31434:SF2">
    <property type="entry name" value="S PHASE CYCLIN A-ASSOCIATED PROTEIN IN THE ENDOPLASMIC RETICULUM"/>
    <property type="match status" value="1"/>
</dbReference>
<proteinExistence type="predicted"/>
<feature type="region of interest" description="Disordered" evidence="2">
    <location>
        <begin position="653"/>
        <end position="721"/>
    </location>
</feature>
<protein>
    <recommendedName>
        <fullName evidence="3">S phase cyclin A-associated protein in the endoplasmic reticulum N-terminal domain-containing protein</fullName>
    </recommendedName>
</protein>
<evidence type="ECO:0000259" key="3">
    <source>
        <dbReference type="Pfam" id="PF16501"/>
    </source>
</evidence>
<feature type="compositionally biased region" description="Polar residues" evidence="2">
    <location>
        <begin position="1"/>
        <end position="13"/>
    </location>
</feature>
<feature type="coiled-coil region" evidence="1">
    <location>
        <begin position="564"/>
        <end position="606"/>
    </location>
</feature>
<dbReference type="InterPro" id="IPR032446">
    <property type="entry name" value="SCAPER_N"/>
</dbReference>
<evidence type="ECO:0000313" key="4">
    <source>
        <dbReference type="Proteomes" id="UP000887566"/>
    </source>
</evidence>
<keyword evidence="1" id="KW-0175">Coiled coil</keyword>
<evidence type="ECO:0000256" key="2">
    <source>
        <dbReference type="SAM" id="MobiDB-lite"/>
    </source>
</evidence>
<feature type="compositionally biased region" description="Basic and acidic residues" evidence="2">
    <location>
        <begin position="533"/>
        <end position="544"/>
    </location>
</feature>
<feature type="compositionally biased region" description="Acidic residues" evidence="2">
    <location>
        <begin position="409"/>
        <end position="430"/>
    </location>
</feature>
<evidence type="ECO:0000256" key="1">
    <source>
        <dbReference type="SAM" id="Coils"/>
    </source>
</evidence>
<evidence type="ECO:0000313" key="5">
    <source>
        <dbReference type="WBParaSite" id="PSAMB.scaffold4922size13138.g25481.t1"/>
    </source>
</evidence>
<dbReference type="Gene3D" id="6.10.280.30">
    <property type="match status" value="1"/>
</dbReference>
<feature type="region of interest" description="Disordered" evidence="2">
    <location>
        <begin position="364"/>
        <end position="445"/>
    </location>
</feature>
<dbReference type="AlphaFoldDB" id="A0A914WQQ1"/>
<sequence length="834" mass="95099">MSATSAGPLNDTNVQKDDNGSANNTTQPAQTVTNGSKGRAQRRRRPKGDYRAKQWTYLIETLKRTVDCIYETCRVDQSVLECKEALMYLSSSARDFETLIESINVELSWEASEKPHAVAWEVRKTMTSPNKGLHSLIESDGTSVMGVLQIPLVLPGPKAQSESQDHKKSADLPIAATPTNLATHDNEKDDDDGWNLVTNKRNKGATRKSPSVYERLAGTSNAQPELSKHQSAARISSGRPTAVIGRLMYPKSAMDLPQTKASMAKMAYSRQLLWQRNRMVLAEKMQERRRRETAAFRKSGSLPSLSRIGINFADPNAVQRSAQAYMQQCQQTKAAQLARKLPSACRGTMRSVGGSLESIKELAVEADEEREAPPSDPKPNLETSGMSRLGPMCTRSEPVDDRLPSMPPDIEDDDMWQAMTEEEESLAQEEESLKKEIEEEENHSIDAELERQVAAEAEDIDLLSVPDAPVPTKPPRQTQKISWQDIVNGWKLEMESFASINWGELVEREITHYRAPGEAAQMHEKLSSPSRKRNQEDVGRRHEERLAKADDLRLRLQAQKAKRLKELSTKVDEVRIKREKLIEKKRALLETRMEKAEENRRKNIDDIVRRARDDDLKVQEINFINTLEAGNMRHDLLARHQDHEHRIQSIQEERLKRSKEKAAKEAAAEERRRLADGERQNRLREMAEKKRLRYDQMEVQKTEQERDRLHAAKEKQRQHQERIADIKAAEHAESEKLKRKIQQKIVESSRRHEESLELVKQKAVELCSPRPTDSWVALADWNVPPKPDHYELPKACAVCKIQIRSDLLMVGHLCGVEHRKKRNLSAEISEETLV</sequence>
<dbReference type="Proteomes" id="UP000887566">
    <property type="component" value="Unplaced"/>
</dbReference>
<name>A0A914WQQ1_9BILA</name>